<keyword evidence="4" id="KW-1185">Reference proteome</keyword>
<keyword evidence="1" id="KW-0472">Membrane</keyword>
<feature type="signal peptide" evidence="2">
    <location>
        <begin position="1"/>
        <end position="17"/>
    </location>
</feature>
<sequence length="62" mass="7013">MLCVVCCMFYVVCCVVCMYLNSAVDLCLCNMMQCKNDMLLTWTFSTCTSVAVAWGAWLYVTL</sequence>
<dbReference type="AlphaFoldDB" id="A0AA40BEU1"/>
<reference evidence="3" key="1">
    <citation type="submission" date="2023-06" db="EMBL/GenBank/DDBJ databases">
        <title>Genome-scale phylogeny and comparative genomics of the fungal order Sordariales.</title>
        <authorList>
            <consortium name="Lawrence Berkeley National Laboratory"/>
            <person name="Hensen N."/>
            <person name="Bonometti L."/>
            <person name="Westerberg I."/>
            <person name="Brannstrom I.O."/>
            <person name="Guillou S."/>
            <person name="Cros-Aarteil S."/>
            <person name="Calhoun S."/>
            <person name="Haridas S."/>
            <person name="Kuo A."/>
            <person name="Mondo S."/>
            <person name="Pangilinan J."/>
            <person name="Riley R."/>
            <person name="LaButti K."/>
            <person name="Andreopoulos B."/>
            <person name="Lipzen A."/>
            <person name="Chen C."/>
            <person name="Yanf M."/>
            <person name="Daum C."/>
            <person name="Ng V."/>
            <person name="Clum A."/>
            <person name="Steindorff A."/>
            <person name="Ohm R."/>
            <person name="Martin F."/>
            <person name="Silar P."/>
            <person name="Natvig D."/>
            <person name="Lalanne C."/>
            <person name="Gautier V."/>
            <person name="Ament-velasquez S.L."/>
            <person name="Kruys A."/>
            <person name="Hutchinson M.I."/>
            <person name="Powell A.J."/>
            <person name="Barry K."/>
            <person name="Miller A.N."/>
            <person name="Grigoriev I.V."/>
            <person name="Debuchy R."/>
            <person name="Gladieux P."/>
            <person name="Thoren M.H."/>
            <person name="Johannesson H."/>
        </authorList>
    </citation>
    <scope>NUCLEOTIDE SEQUENCE</scope>
    <source>
        <strain evidence="3">SMH2392-1A</strain>
    </source>
</reference>
<organism evidence="3 4">
    <name type="scientific">Lasiosphaeria miniovina</name>
    <dbReference type="NCBI Taxonomy" id="1954250"/>
    <lineage>
        <taxon>Eukaryota</taxon>
        <taxon>Fungi</taxon>
        <taxon>Dikarya</taxon>
        <taxon>Ascomycota</taxon>
        <taxon>Pezizomycotina</taxon>
        <taxon>Sordariomycetes</taxon>
        <taxon>Sordariomycetidae</taxon>
        <taxon>Sordariales</taxon>
        <taxon>Lasiosphaeriaceae</taxon>
        <taxon>Lasiosphaeria</taxon>
    </lineage>
</organism>
<comment type="caution">
    <text evidence="3">The sequence shown here is derived from an EMBL/GenBank/DDBJ whole genome shotgun (WGS) entry which is preliminary data.</text>
</comment>
<evidence type="ECO:0000256" key="2">
    <source>
        <dbReference type="SAM" id="SignalP"/>
    </source>
</evidence>
<dbReference type="Proteomes" id="UP001172101">
    <property type="component" value="Unassembled WGS sequence"/>
</dbReference>
<keyword evidence="2" id="KW-0732">Signal</keyword>
<evidence type="ECO:0000256" key="1">
    <source>
        <dbReference type="SAM" id="Phobius"/>
    </source>
</evidence>
<feature type="transmembrane region" description="Helical" evidence="1">
    <location>
        <begin position="39"/>
        <end position="60"/>
    </location>
</feature>
<keyword evidence="1" id="KW-0812">Transmembrane</keyword>
<proteinExistence type="predicted"/>
<dbReference type="EMBL" id="JAUIRO010000001">
    <property type="protein sequence ID" value="KAK0732946.1"/>
    <property type="molecule type" value="Genomic_DNA"/>
</dbReference>
<feature type="chain" id="PRO_5041254880" evidence="2">
    <location>
        <begin position="18"/>
        <end position="62"/>
    </location>
</feature>
<accession>A0AA40BEU1</accession>
<dbReference type="GeneID" id="85324011"/>
<name>A0AA40BEU1_9PEZI</name>
<keyword evidence="1" id="KW-1133">Transmembrane helix</keyword>
<dbReference type="RefSeq" id="XP_060301823.1">
    <property type="nucleotide sequence ID" value="XM_060440741.1"/>
</dbReference>
<protein>
    <submittedName>
        <fullName evidence="3">Uncharacterized protein</fullName>
    </submittedName>
</protein>
<gene>
    <name evidence="3" type="ORF">B0T26DRAFT_682407</name>
</gene>
<evidence type="ECO:0000313" key="4">
    <source>
        <dbReference type="Proteomes" id="UP001172101"/>
    </source>
</evidence>
<evidence type="ECO:0000313" key="3">
    <source>
        <dbReference type="EMBL" id="KAK0732946.1"/>
    </source>
</evidence>